<dbReference type="HOGENOM" id="CLU_2213859_0_0_1"/>
<dbReference type="PaxDb" id="3880-AES76364"/>
<dbReference type="AlphaFoldDB" id="G7KKB0"/>
<protein>
    <submittedName>
        <fullName evidence="2">Transmembrane protein, putative</fullName>
    </submittedName>
</protein>
<reference evidence="6" key="4">
    <citation type="journal article" date="2018" name="Nat. Plants">
        <title>Whole-genome landscape of Medicago truncatula symbiotic genes.</title>
        <authorList>
            <person name="Pecrix Y."/>
            <person name="Staton S.E."/>
            <person name="Sallet E."/>
            <person name="Lelandais-Briere C."/>
            <person name="Moreau S."/>
            <person name="Carrere S."/>
            <person name="Blein T."/>
            <person name="Jardinaud M.F."/>
            <person name="Latrasse D."/>
            <person name="Zouine M."/>
            <person name="Zahm M."/>
            <person name="Kreplak J."/>
            <person name="Mayjonade B."/>
            <person name="Satge C."/>
            <person name="Perez M."/>
            <person name="Cauet S."/>
            <person name="Marande W."/>
            <person name="Chantry-Darmon C."/>
            <person name="Lopez-Roques C."/>
            <person name="Bouchez O."/>
            <person name="Berard A."/>
            <person name="Debelle F."/>
            <person name="Munos S."/>
            <person name="Bendahmane A."/>
            <person name="Berges H."/>
            <person name="Niebel A."/>
            <person name="Buitink J."/>
            <person name="Frugier F."/>
            <person name="Benhamed M."/>
            <person name="Crespi M."/>
            <person name="Gouzy J."/>
            <person name="Gamas P."/>
        </authorList>
    </citation>
    <scope>NUCLEOTIDE SEQUENCE [LARGE SCALE GENOMIC DNA]</scope>
    <source>
        <strain evidence="6">cv. Jemalong A17</strain>
    </source>
</reference>
<reference evidence="4" key="3">
    <citation type="submission" date="2015-04" db="UniProtKB">
        <authorList>
            <consortium name="EnsemblPlants"/>
        </authorList>
    </citation>
    <scope>IDENTIFICATION</scope>
    <source>
        <strain evidence="4">cv. Jemalong A17</strain>
    </source>
</reference>
<sequence length="107" mass="12402">MVGMNRSRQIITYTLDFHPYSLLTFTIILPSVFFFSSAFHHWIQRRNRPPPYRCHPLPPPNPVVNRTQGHGNAPNLQSQVHDGSLFVSLIMTTRLSPVYQRMSLIEN</sequence>
<keyword evidence="1" id="KW-0472">Membrane</keyword>
<evidence type="ECO:0000313" key="4">
    <source>
        <dbReference type="EnsemblPlants" id="AES76364"/>
    </source>
</evidence>
<reference evidence="2 5" key="2">
    <citation type="journal article" date="2014" name="BMC Genomics">
        <title>An improved genome release (version Mt4.0) for the model legume Medicago truncatula.</title>
        <authorList>
            <person name="Tang H."/>
            <person name="Krishnakumar V."/>
            <person name="Bidwell S."/>
            <person name="Rosen B."/>
            <person name="Chan A."/>
            <person name="Zhou S."/>
            <person name="Gentzbittel L."/>
            <person name="Childs K.L."/>
            <person name="Yandell M."/>
            <person name="Gundlach H."/>
            <person name="Mayer K.F."/>
            <person name="Schwartz D.C."/>
            <person name="Town C.D."/>
        </authorList>
    </citation>
    <scope>GENOME REANNOTATION</scope>
    <source>
        <strain evidence="4 5">cv. Jemalong A17</strain>
    </source>
</reference>
<reference evidence="2 5" key="1">
    <citation type="journal article" date="2011" name="Nature">
        <title>The Medicago genome provides insight into the evolution of rhizobial symbioses.</title>
        <authorList>
            <person name="Young N.D."/>
            <person name="Debelle F."/>
            <person name="Oldroyd G.E."/>
            <person name="Geurts R."/>
            <person name="Cannon S.B."/>
            <person name="Udvardi M.K."/>
            <person name="Benedito V.A."/>
            <person name="Mayer K.F."/>
            <person name="Gouzy J."/>
            <person name="Schoof H."/>
            <person name="Van de Peer Y."/>
            <person name="Proost S."/>
            <person name="Cook D.R."/>
            <person name="Meyers B.C."/>
            <person name="Spannagl M."/>
            <person name="Cheung F."/>
            <person name="De Mita S."/>
            <person name="Krishnakumar V."/>
            <person name="Gundlach H."/>
            <person name="Zhou S."/>
            <person name="Mudge J."/>
            <person name="Bharti A.K."/>
            <person name="Murray J.D."/>
            <person name="Naoumkina M.A."/>
            <person name="Rosen B."/>
            <person name="Silverstein K.A."/>
            <person name="Tang H."/>
            <person name="Rombauts S."/>
            <person name="Zhao P.X."/>
            <person name="Zhou P."/>
            <person name="Barbe V."/>
            <person name="Bardou P."/>
            <person name="Bechner M."/>
            <person name="Bellec A."/>
            <person name="Berger A."/>
            <person name="Berges H."/>
            <person name="Bidwell S."/>
            <person name="Bisseling T."/>
            <person name="Choisne N."/>
            <person name="Couloux A."/>
            <person name="Denny R."/>
            <person name="Deshpande S."/>
            <person name="Dai X."/>
            <person name="Doyle J.J."/>
            <person name="Dudez A.M."/>
            <person name="Farmer A.D."/>
            <person name="Fouteau S."/>
            <person name="Franken C."/>
            <person name="Gibelin C."/>
            <person name="Gish J."/>
            <person name="Goldstein S."/>
            <person name="Gonzalez A.J."/>
            <person name="Green P.J."/>
            <person name="Hallab A."/>
            <person name="Hartog M."/>
            <person name="Hua A."/>
            <person name="Humphray S.J."/>
            <person name="Jeong D.H."/>
            <person name="Jing Y."/>
            <person name="Jocker A."/>
            <person name="Kenton S.M."/>
            <person name="Kim D.J."/>
            <person name="Klee K."/>
            <person name="Lai H."/>
            <person name="Lang C."/>
            <person name="Lin S."/>
            <person name="Macmil S.L."/>
            <person name="Magdelenat G."/>
            <person name="Matthews L."/>
            <person name="McCorrison J."/>
            <person name="Monaghan E.L."/>
            <person name="Mun J.H."/>
            <person name="Najar F.Z."/>
            <person name="Nicholson C."/>
            <person name="Noirot C."/>
            <person name="O'Bleness M."/>
            <person name="Paule C.R."/>
            <person name="Poulain J."/>
            <person name="Prion F."/>
            <person name="Qin B."/>
            <person name="Qu C."/>
            <person name="Retzel E.F."/>
            <person name="Riddle C."/>
            <person name="Sallet E."/>
            <person name="Samain S."/>
            <person name="Samson N."/>
            <person name="Sanders I."/>
            <person name="Saurat O."/>
            <person name="Scarpelli C."/>
            <person name="Schiex T."/>
            <person name="Segurens B."/>
            <person name="Severin A.J."/>
            <person name="Sherrier D.J."/>
            <person name="Shi R."/>
            <person name="Sims S."/>
            <person name="Singer S.R."/>
            <person name="Sinharoy S."/>
            <person name="Sterck L."/>
            <person name="Viollet A."/>
            <person name="Wang B.B."/>
            <person name="Wang K."/>
            <person name="Wang M."/>
            <person name="Wang X."/>
            <person name="Warfsmann J."/>
            <person name="Weissenbach J."/>
            <person name="White D.D."/>
            <person name="White J.D."/>
            <person name="Wiley G.B."/>
            <person name="Wincker P."/>
            <person name="Xing Y."/>
            <person name="Yang L."/>
            <person name="Yao Z."/>
            <person name="Ying F."/>
            <person name="Zhai J."/>
            <person name="Zhou L."/>
            <person name="Zuber A."/>
            <person name="Denarie J."/>
            <person name="Dixon R.A."/>
            <person name="May G.D."/>
            <person name="Schwartz D.C."/>
            <person name="Rogers J."/>
            <person name="Quetier F."/>
            <person name="Town C.D."/>
            <person name="Roe B.A."/>
        </authorList>
    </citation>
    <scope>NUCLEOTIDE SEQUENCE [LARGE SCALE GENOMIC DNA]</scope>
    <source>
        <strain evidence="2">A17</strain>
        <strain evidence="4 5">cv. Jemalong A17</strain>
    </source>
</reference>
<evidence type="ECO:0000313" key="2">
    <source>
        <dbReference type="EMBL" id="AES76364.1"/>
    </source>
</evidence>
<organism evidence="2 5">
    <name type="scientific">Medicago truncatula</name>
    <name type="common">Barrel medic</name>
    <name type="synonym">Medicago tribuloides</name>
    <dbReference type="NCBI Taxonomy" id="3880"/>
    <lineage>
        <taxon>Eukaryota</taxon>
        <taxon>Viridiplantae</taxon>
        <taxon>Streptophyta</taxon>
        <taxon>Embryophyta</taxon>
        <taxon>Tracheophyta</taxon>
        <taxon>Spermatophyta</taxon>
        <taxon>Magnoliopsida</taxon>
        <taxon>eudicotyledons</taxon>
        <taxon>Gunneridae</taxon>
        <taxon>Pentapetalae</taxon>
        <taxon>rosids</taxon>
        <taxon>fabids</taxon>
        <taxon>Fabales</taxon>
        <taxon>Fabaceae</taxon>
        <taxon>Papilionoideae</taxon>
        <taxon>50 kb inversion clade</taxon>
        <taxon>NPAAA clade</taxon>
        <taxon>Hologalegina</taxon>
        <taxon>IRL clade</taxon>
        <taxon>Trifolieae</taxon>
        <taxon>Medicago</taxon>
    </lineage>
</organism>
<dbReference type="Proteomes" id="UP000265566">
    <property type="component" value="Chromosome 6"/>
</dbReference>
<dbReference type="EnsemblPlants" id="AES76364">
    <property type="protein sequence ID" value="AES76364"/>
    <property type="gene ID" value="MTR_6g077770"/>
</dbReference>
<proteinExistence type="predicted"/>
<dbReference type="Gramene" id="rna37238">
    <property type="protein sequence ID" value="RHN52548.1"/>
    <property type="gene ID" value="gene37238"/>
</dbReference>
<accession>G7KKB0</accession>
<evidence type="ECO:0000256" key="1">
    <source>
        <dbReference type="SAM" id="Phobius"/>
    </source>
</evidence>
<keyword evidence="1" id="KW-1133">Transmembrane helix</keyword>
<evidence type="ECO:0000313" key="5">
    <source>
        <dbReference type="Proteomes" id="UP000002051"/>
    </source>
</evidence>
<dbReference type="EMBL" id="PSQE01000006">
    <property type="protein sequence ID" value="RHN52548.1"/>
    <property type="molecule type" value="Genomic_DNA"/>
</dbReference>
<evidence type="ECO:0000313" key="6">
    <source>
        <dbReference type="Proteomes" id="UP000265566"/>
    </source>
</evidence>
<dbReference type="Proteomes" id="UP000002051">
    <property type="component" value="Chromosome 6"/>
</dbReference>
<dbReference type="EMBL" id="CM001222">
    <property type="protein sequence ID" value="AES76364.1"/>
    <property type="molecule type" value="Genomic_DNA"/>
</dbReference>
<keyword evidence="1 2" id="KW-0812">Transmembrane</keyword>
<feature type="transmembrane region" description="Helical" evidence="1">
    <location>
        <begin position="20"/>
        <end position="43"/>
    </location>
</feature>
<reference evidence="3" key="5">
    <citation type="journal article" date="2018" name="Nat. Plants">
        <title>Whole-genome landscape of Medicago truncatula symbiotic genes.</title>
        <authorList>
            <person name="Pecrix Y."/>
            <person name="Gamas P."/>
            <person name="Carrere S."/>
        </authorList>
    </citation>
    <scope>NUCLEOTIDE SEQUENCE</scope>
    <source>
        <tissue evidence="3">Leaves</tissue>
    </source>
</reference>
<keyword evidence="5" id="KW-1185">Reference proteome</keyword>
<evidence type="ECO:0000313" key="3">
    <source>
        <dbReference type="EMBL" id="RHN52548.1"/>
    </source>
</evidence>
<gene>
    <name evidence="2" type="ordered locus">MTR_6g077770</name>
    <name evidence="3" type="ORF">MtrunA17_Chr6g0481741</name>
</gene>
<name>G7KKB0_MEDTR</name>